<dbReference type="Proteomes" id="UP000204235">
    <property type="component" value="Segment"/>
</dbReference>
<feature type="region of interest" description="Disordered" evidence="1">
    <location>
        <begin position="363"/>
        <end position="386"/>
    </location>
</feature>
<evidence type="ECO:0000256" key="1">
    <source>
        <dbReference type="SAM" id="MobiDB-lite"/>
    </source>
</evidence>
<keyword evidence="3" id="KW-1185">Reference proteome</keyword>
<reference evidence="2 3" key="1">
    <citation type="journal article" date="2014" name="FEMS Microbiol. Lett.">
        <title>The genome of the Erwinia amylovora phage PhiEaH1 reveals greater diversity and broadens the applicability of phages for the treatment of fire blight.</title>
        <authorList>
            <person name="Meczker K."/>
            <person name="Domotor D."/>
            <person name="Vass J."/>
            <person name="Rakhely G."/>
            <person name="Schneider G."/>
            <person name="Kovacs T."/>
        </authorList>
    </citation>
    <scope>NUCLEOTIDE SEQUENCE [LARGE SCALE GENOMIC DNA]</scope>
</reference>
<organism evidence="2 3">
    <name type="scientific">Erwinia phage PhiEaH1</name>
    <dbReference type="NCBI Taxonomy" id="1401669"/>
    <lineage>
        <taxon>Viruses</taxon>
        <taxon>Duplodnaviria</taxon>
        <taxon>Heunggongvirae</taxon>
        <taxon>Uroviricota</taxon>
        <taxon>Caudoviricetes</taxon>
        <taxon>Chimalliviridae</taxon>
        <taxon>Iapetusvirus</taxon>
        <taxon>Iapetusvirus EaH1</taxon>
    </lineage>
</organism>
<evidence type="ECO:0000313" key="3">
    <source>
        <dbReference type="Proteomes" id="UP000204235"/>
    </source>
</evidence>
<dbReference type="RefSeq" id="YP_009010201.1">
    <property type="nucleotide sequence ID" value="NC_023610.1"/>
</dbReference>
<name>W8CZY5_9CAUD</name>
<dbReference type="KEGG" id="vg:18501043"/>
<dbReference type="GeneID" id="18501043"/>
<accession>W8CZY5</accession>
<protein>
    <submittedName>
        <fullName evidence="2">Uncharacterized protein</fullName>
    </submittedName>
</protein>
<proteinExistence type="predicted"/>
<sequence length="727" mass="79667">MITDSSWVRQGNLLPRNAFNPEDTYYRNYTSAYYKFTDTTLGGNFAMNPPPQFCDNADPVAPRFMDLLSREKDMPYAPGMGRWYSEKIDDPANLLHIRFGIPVYNSLTSFFGNFYNADDSRLVRTGRSWSIGSFIGKALGWAFSLRMLPFILVGSTLKFFAGTTSTRFMYLKPMMGTYWKYVNDFANTVAANMELTAGSSSSWMKFAEQAGMTPGNSGKLDYEKVKSAADDAFRIAGDERDMYAKMLPDIYKTKDGKGNVLTGIDIYSVATRAQRLANAFNEGVNRIAQANQGTANGVISGIRKWMNNGASSDINQNSTITYATTEDFLNAYYNGVDGKLNANMTQSADGSGEEGVQTTVTAPATPAQANTAPTANPENTAKSPTEQAALQAQGGGDQNLLVSAYETVSDYFGSIADVDSAYATFKGAQRDGSMWVTFRIDGRPSVSESFSNSARDSTLASAINSTSASNRNMRNAFADGNIANIPGMETVVNFVKDAASSFAQSMQIAGLGALAGNAFVDIPKHYDESSASFQEMSFDLQLRAPYGNDLSRFQCEILPAIMLLAGGLPRSTGTQSYNAPFLCEWYCRGRGQCRLGMIKDIQITRGVTNAPWSSDGKYRGVDIRVTIMDLSSVMHMPMNEVSGWQVIDPTSWNKLLFPQDSSFSDYTAVLASCGLSEQVYKMDKLKRNWYANMSSFDKWFSVSSRVNALFDGNRGMILSALSKGDRG</sequence>
<dbReference type="OrthoDB" id="1035at10239"/>
<dbReference type="EMBL" id="KF623294">
    <property type="protein sequence ID" value="AGX01870.1"/>
    <property type="molecule type" value="Genomic_DNA"/>
</dbReference>
<evidence type="ECO:0000313" key="2">
    <source>
        <dbReference type="EMBL" id="AGX01870.1"/>
    </source>
</evidence>